<keyword evidence="2" id="KW-1185">Reference proteome</keyword>
<sequence>MTSLLTASYHSLRAKSPIGDLLPGLRPSTSTALITILIWSVAQCVPPTKYTRSIDRAQQSAHGSRKSDGKAAGTIRGVRELPTEEYFRVIVGYGCIERVTITRILTIYSSGTGVTINWEFESAAVQKGKEEAESAKDMAGHVAWQLF</sequence>
<evidence type="ECO:0000313" key="1">
    <source>
        <dbReference type="EMBL" id="CAR98376.1"/>
    </source>
</evidence>
<organism evidence="1 2">
    <name type="scientific">Caenorhabditis briggsae</name>
    <dbReference type="NCBI Taxonomy" id="6238"/>
    <lineage>
        <taxon>Eukaryota</taxon>
        <taxon>Metazoa</taxon>
        <taxon>Ecdysozoa</taxon>
        <taxon>Nematoda</taxon>
        <taxon>Chromadorea</taxon>
        <taxon>Rhabditida</taxon>
        <taxon>Rhabditina</taxon>
        <taxon>Rhabditomorpha</taxon>
        <taxon>Rhabditoidea</taxon>
        <taxon>Rhabditidae</taxon>
        <taxon>Peloderinae</taxon>
        <taxon>Caenorhabditis</taxon>
    </lineage>
</organism>
<dbReference type="AlphaFoldDB" id="B6IEP6"/>
<dbReference type="Proteomes" id="UP000008549">
    <property type="component" value="Unassembled WGS sequence"/>
</dbReference>
<reference evidence="1 2" key="2">
    <citation type="journal article" date="2011" name="PLoS Genet.">
        <title>Caenorhabditis briggsae recombinant inbred line genotypes reveal inter-strain incompatibility and the evolution of recombination.</title>
        <authorList>
            <person name="Ross J.A."/>
            <person name="Koboldt D.C."/>
            <person name="Staisch J.E."/>
            <person name="Chamberlin H.M."/>
            <person name="Gupta B.P."/>
            <person name="Miller R.D."/>
            <person name="Baird S.E."/>
            <person name="Haag E.S."/>
        </authorList>
    </citation>
    <scope>NUCLEOTIDE SEQUENCE [LARGE SCALE GENOMIC DNA]</scope>
    <source>
        <strain evidence="1 2">AF16</strain>
    </source>
</reference>
<name>B6IEP6_CAEBR</name>
<dbReference type="HOGENOM" id="CLU_1769717_0_0_1"/>
<dbReference type="KEGG" id="cbr:CBG_25506"/>
<reference evidence="1 2" key="1">
    <citation type="journal article" date="2003" name="PLoS Biol.">
        <title>The genome sequence of Caenorhabditis briggsae: a platform for comparative genomics.</title>
        <authorList>
            <person name="Stein L.D."/>
            <person name="Bao Z."/>
            <person name="Blasiar D."/>
            <person name="Blumenthal T."/>
            <person name="Brent M.R."/>
            <person name="Chen N."/>
            <person name="Chinwalla A."/>
            <person name="Clarke L."/>
            <person name="Clee C."/>
            <person name="Coghlan A."/>
            <person name="Coulson A."/>
            <person name="D'Eustachio P."/>
            <person name="Fitch D.H."/>
            <person name="Fulton L.A."/>
            <person name="Fulton R.E."/>
            <person name="Griffiths-Jones S."/>
            <person name="Harris T.W."/>
            <person name="Hillier L.W."/>
            <person name="Kamath R."/>
            <person name="Kuwabara P.E."/>
            <person name="Mardis E.R."/>
            <person name="Marra M.A."/>
            <person name="Miner T.L."/>
            <person name="Minx P."/>
            <person name="Mullikin J.C."/>
            <person name="Plumb R.W."/>
            <person name="Rogers J."/>
            <person name="Schein J.E."/>
            <person name="Sohrmann M."/>
            <person name="Spieth J."/>
            <person name="Stajich J.E."/>
            <person name="Wei C."/>
            <person name="Willey D."/>
            <person name="Wilson R.K."/>
            <person name="Durbin R."/>
            <person name="Waterston R.H."/>
        </authorList>
    </citation>
    <scope>NUCLEOTIDE SEQUENCE [LARGE SCALE GENOMIC DNA]</scope>
    <source>
        <strain evidence="1 2">AF16</strain>
    </source>
</reference>
<accession>B6IEP6</accession>
<dbReference type="RefSeq" id="XP_045097949.1">
    <property type="nucleotide sequence ID" value="XM_045241939.1"/>
</dbReference>
<proteinExistence type="predicted"/>
<evidence type="ECO:0000313" key="2">
    <source>
        <dbReference type="Proteomes" id="UP000008549"/>
    </source>
</evidence>
<dbReference type="InParanoid" id="B6IEP6"/>
<dbReference type="EMBL" id="HE600999">
    <property type="protein sequence ID" value="CAR98376.1"/>
    <property type="molecule type" value="Genomic_DNA"/>
</dbReference>
<gene>
    <name evidence="1" type="ORF">CBG25506</name>
    <name evidence="1" type="ORF">CBG_25506</name>
</gene>
<dbReference type="GeneID" id="68916992"/>
<protein>
    <submittedName>
        <fullName evidence="1">Protein CBG25506</fullName>
    </submittedName>
</protein>
<dbReference type="CTD" id="68916992"/>